<dbReference type="PROSITE" id="PS51375">
    <property type="entry name" value="PPR"/>
    <property type="match status" value="2"/>
</dbReference>
<dbReference type="Pfam" id="PF13041">
    <property type="entry name" value="PPR_2"/>
    <property type="match status" value="2"/>
</dbReference>
<dbReference type="Gene3D" id="1.25.40.10">
    <property type="entry name" value="Tetratricopeptide repeat domain"/>
    <property type="match status" value="3"/>
</dbReference>
<dbReference type="EMBL" id="LR746278">
    <property type="protein sequence ID" value="CAA7409142.1"/>
    <property type="molecule type" value="Genomic_DNA"/>
</dbReference>
<proteinExistence type="predicted"/>
<dbReference type="PANTHER" id="PTHR47926">
    <property type="entry name" value="PENTATRICOPEPTIDE REPEAT-CONTAINING PROTEIN"/>
    <property type="match status" value="1"/>
</dbReference>
<dbReference type="InterPro" id="IPR002885">
    <property type="entry name" value="PPR_rpt"/>
</dbReference>
<evidence type="ECO:0000256" key="1">
    <source>
        <dbReference type="ARBA" id="ARBA00022737"/>
    </source>
</evidence>
<dbReference type="Pfam" id="PF01535">
    <property type="entry name" value="PPR"/>
    <property type="match status" value="3"/>
</dbReference>
<keyword evidence="4" id="KW-1185">Reference proteome</keyword>
<dbReference type="Proteomes" id="UP000663760">
    <property type="component" value="Chromosome 15"/>
</dbReference>
<evidence type="ECO:0000313" key="3">
    <source>
        <dbReference type="EMBL" id="CAA7409142.1"/>
    </source>
</evidence>
<dbReference type="InterPro" id="IPR011990">
    <property type="entry name" value="TPR-like_helical_dom_sf"/>
</dbReference>
<feature type="repeat" description="PPR" evidence="2">
    <location>
        <begin position="245"/>
        <end position="279"/>
    </location>
</feature>
<evidence type="ECO:0000256" key="2">
    <source>
        <dbReference type="PROSITE-ProRule" id="PRU00708"/>
    </source>
</evidence>
<feature type="repeat" description="PPR" evidence="2">
    <location>
        <begin position="111"/>
        <end position="145"/>
    </location>
</feature>
<dbReference type="PANTHER" id="PTHR47926:SF452">
    <property type="entry name" value="PENTATRICOPEPTIDE REPEAT-CONTAINING PROTEIN"/>
    <property type="match status" value="1"/>
</dbReference>
<sequence>MPSSPFSSLPRALSAIKSASNPQEAMCLYKITVVNGDYSRLHPLGSHAAVFILKACCSRLRCANFVRHLHAHLLKAGHHFHVYVATALLHGYVLASFPDARLLFEEMPNRNTVTINTMISGYAKQGEISRARLLFEEMPERDIASWSAMIGGYVGQGEWAQAFRLFRELMWAEELKPDQSTLVTLLSCCAARASTRLLGKSIHAYSQKSGMEINVQLGTALVDMYAKSGCLRSANLVFHRMPDKNVMPWSAMICGLATHGRGEEAMAFFRRMKEQGVRPNEITFTGVLNACCHAGLVEEGKKNFHAMTEEYGLTAGVHHYGCVVDLLGKAGLLEEAYDLVRKMKVEPNIVILTSLLASCKTHRNLAVAEKLIERVLGMANPDVDGGVYALVSDLYALGGRWGDAERIRTLMDRDSVKKRRGFSAI</sequence>
<organism evidence="3 4">
    <name type="scientific">Spirodela intermedia</name>
    <name type="common">Intermediate duckweed</name>
    <dbReference type="NCBI Taxonomy" id="51605"/>
    <lineage>
        <taxon>Eukaryota</taxon>
        <taxon>Viridiplantae</taxon>
        <taxon>Streptophyta</taxon>
        <taxon>Embryophyta</taxon>
        <taxon>Tracheophyta</taxon>
        <taxon>Spermatophyta</taxon>
        <taxon>Magnoliopsida</taxon>
        <taxon>Liliopsida</taxon>
        <taxon>Araceae</taxon>
        <taxon>Lemnoideae</taxon>
        <taxon>Spirodela</taxon>
    </lineage>
</organism>
<dbReference type="InterPro" id="IPR046960">
    <property type="entry name" value="PPR_At4g14850-like_plant"/>
</dbReference>
<gene>
    <name evidence="3" type="ORF">SI8410_15019820</name>
</gene>
<dbReference type="GO" id="GO:0003723">
    <property type="term" value="F:RNA binding"/>
    <property type="evidence" value="ECO:0007669"/>
    <property type="project" value="InterPro"/>
</dbReference>
<dbReference type="NCBIfam" id="TIGR00756">
    <property type="entry name" value="PPR"/>
    <property type="match status" value="4"/>
</dbReference>
<keyword evidence="1" id="KW-0677">Repeat</keyword>
<evidence type="ECO:0000313" key="4">
    <source>
        <dbReference type="Proteomes" id="UP000663760"/>
    </source>
</evidence>
<dbReference type="OrthoDB" id="185373at2759"/>
<dbReference type="GO" id="GO:0009451">
    <property type="term" value="P:RNA modification"/>
    <property type="evidence" value="ECO:0007669"/>
    <property type="project" value="InterPro"/>
</dbReference>
<dbReference type="AlphaFoldDB" id="A0A7I8LH22"/>
<protein>
    <submittedName>
        <fullName evidence="3">Uncharacterized protein</fullName>
    </submittedName>
</protein>
<accession>A0A7I8LH22</accession>
<dbReference type="InterPro" id="IPR046848">
    <property type="entry name" value="E_motif"/>
</dbReference>
<dbReference type="Pfam" id="PF20431">
    <property type="entry name" value="E_motif"/>
    <property type="match status" value="1"/>
</dbReference>
<dbReference type="FunFam" id="1.25.40.10:FF:000790">
    <property type="entry name" value="Pentatricopeptide repeat-containing protein"/>
    <property type="match status" value="1"/>
</dbReference>
<reference evidence="3" key="1">
    <citation type="submission" date="2020-02" db="EMBL/GenBank/DDBJ databases">
        <authorList>
            <person name="Scholz U."/>
            <person name="Mascher M."/>
            <person name="Fiebig A."/>
        </authorList>
    </citation>
    <scope>NUCLEOTIDE SEQUENCE</scope>
</reference>
<name>A0A7I8LH22_SPIIN</name>